<feature type="transmembrane region" description="Helical" evidence="7">
    <location>
        <begin position="511"/>
        <end position="536"/>
    </location>
</feature>
<dbReference type="Proteomes" id="UP000649739">
    <property type="component" value="Unassembled WGS sequence"/>
</dbReference>
<evidence type="ECO:0000256" key="6">
    <source>
        <dbReference type="SAM" id="MobiDB-lite"/>
    </source>
</evidence>
<dbReference type="InterPro" id="IPR050515">
    <property type="entry name" value="Beta-lactam/transpept"/>
</dbReference>
<dbReference type="GO" id="GO:0051301">
    <property type="term" value="P:cell division"/>
    <property type="evidence" value="ECO:0007669"/>
    <property type="project" value="InterPro"/>
</dbReference>
<name>A0A8J3BGB5_9ACTN</name>
<dbReference type="GO" id="GO:0008360">
    <property type="term" value="P:regulation of cell shape"/>
    <property type="evidence" value="ECO:0007669"/>
    <property type="project" value="UniProtKB-KW"/>
</dbReference>
<dbReference type="EMBL" id="BMQB01000011">
    <property type="protein sequence ID" value="GGK07203.1"/>
    <property type="molecule type" value="Genomic_DNA"/>
</dbReference>
<dbReference type="SUPFAM" id="SSF56601">
    <property type="entry name" value="beta-lactamase/transpeptidase-like"/>
    <property type="match status" value="1"/>
</dbReference>
<feature type="transmembrane region" description="Helical" evidence="7">
    <location>
        <begin position="130"/>
        <end position="152"/>
    </location>
</feature>
<accession>A0A8J3BGB5</accession>
<feature type="transmembrane region" description="Helical" evidence="7">
    <location>
        <begin position="480"/>
        <end position="499"/>
    </location>
</feature>
<keyword evidence="3" id="KW-0133">Cell shape</keyword>
<keyword evidence="10" id="KW-1185">Reference proteome</keyword>
<evidence type="ECO:0000313" key="10">
    <source>
        <dbReference type="Proteomes" id="UP000649739"/>
    </source>
</evidence>
<feature type="transmembrane region" description="Helical" evidence="7">
    <location>
        <begin position="444"/>
        <end position="468"/>
    </location>
</feature>
<dbReference type="PANTHER" id="PTHR30627">
    <property type="entry name" value="PEPTIDOGLYCAN D,D-TRANSPEPTIDASE"/>
    <property type="match status" value="1"/>
</dbReference>
<dbReference type="GO" id="GO:0071972">
    <property type="term" value="F:peptidoglycan L,D-transpeptidase activity"/>
    <property type="evidence" value="ECO:0007669"/>
    <property type="project" value="TreeGrafter"/>
</dbReference>
<proteinExistence type="predicted"/>
<feature type="transmembrane region" description="Helical" evidence="7">
    <location>
        <begin position="294"/>
        <end position="314"/>
    </location>
</feature>
<feature type="transmembrane region" description="Helical" evidence="7">
    <location>
        <begin position="239"/>
        <end position="257"/>
    </location>
</feature>
<reference evidence="9" key="1">
    <citation type="journal article" date="2014" name="Int. J. Syst. Evol. Microbiol.">
        <title>Complete genome sequence of Corynebacterium casei LMG S-19264T (=DSM 44701T), isolated from a smear-ripened cheese.</title>
        <authorList>
            <consortium name="US DOE Joint Genome Institute (JGI-PGF)"/>
            <person name="Walter F."/>
            <person name="Albersmeier A."/>
            <person name="Kalinowski J."/>
            <person name="Ruckert C."/>
        </authorList>
    </citation>
    <scope>NUCLEOTIDE SEQUENCE</scope>
    <source>
        <strain evidence="9">JCM 3090</strain>
    </source>
</reference>
<feature type="transmembrane region" description="Helical" evidence="7">
    <location>
        <begin position="404"/>
        <end position="424"/>
    </location>
</feature>
<feature type="transmembrane region" description="Helical" evidence="7">
    <location>
        <begin position="46"/>
        <end position="67"/>
    </location>
</feature>
<feature type="transmembrane region" description="Helical" evidence="7">
    <location>
        <begin position="215"/>
        <end position="233"/>
    </location>
</feature>
<feature type="region of interest" description="Disordered" evidence="6">
    <location>
        <begin position="713"/>
        <end position="764"/>
    </location>
</feature>
<keyword evidence="2 7" id="KW-0812">Transmembrane</keyword>
<evidence type="ECO:0000259" key="8">
    <source>
        <dbReference type="Pfam" id="PF00905"/>
    </source>
</evidence>
<dbReference type="InterPro" id="IPR001460">
    <property type="entry name" value="PCN-bd_Tpept"/>
</dbReference>
<feature type="transmembrane region" description="Helical" evidence="7">
    <location>
        <begin position="14"/>
        <end position="34"/>
    </location>
</feature>
<feature type="compositionally biased region" description="Basic and acidic residues" evidence="6">
    <location>
        <begin position="751"/>
        <end position="764"/>
    </location>
</feature>
<feature type="domain" description="Penicillin-binding protein transpeptidase" evidence="8">
    <location>
        <begin position="697"/>
        <end position="1086"/>
    </location>
</feature>
<dbReference type="GO" id="GO:0008658">
    <property type="term" value="F:penicillin binding"/>
    <property type="evidence" value="ECO:0007669"/>
    <property type="project" value="InterPro"/>
</dbReference>
<dbReference type="Pfam" id="PF00905">
    <property type="entry name" value="Transpeptidase"/>
    <property type="match status" value="1"/>
</dbReference>
<evidence type="ECO:0000256" key="7">
    <source>
        <dbReference type="SAM" id="Phobius"/>
    </source>
</evidence>
<reference evidence="9" key="2">
    <citation type="submission" date="2020-09" db="EMBL/GenBank/DDBJ databases">
        <authorList>
            <person name="Sun Q."/>
            <person name="Ohkuma M."/>
        </authorList>
    </citation>
    <scope>NUCLEOTIDE SEQUENCE</scope>
    <source>
        <strain evidence="9">JCM 3090</strain>
    </source>
</reference>
<evidence type="ECO:0000256" key="3">
    <source>
        <dbReference type="ARBA" id="ARBA00022960"/>
    </source>
</evidence>
<keyword evidence="5 7" id="KW-0472">Membrane</keyword>
<dbReference type="AlphaFoldDB" id="A0A8J3BGB5"/>
<dbReference type="Pfam" id="PF01098">
    <property type="entry name" value="FTSW_RODA_SPOVE"/>
    <property type="match status" value="1"/>
</dbReference>
<protein>
    <recommendedName>
        <fullName evidence="8">Penicillin-binding protein transpeptidase domain-containing protein</fullName>
    </recommendedName>
</protein>
<evidence type="ECO:0000256" key="5">
    <source>
        <dbReference type="ARBA" id="ARBA00023136"/>
    </source>
</evidence>
<feature type="transmembrane region" description="Helical" evidence="7">
    <location>
        <begin position="172"/>
        <end position="194"/>
    </location>
</feature>
<feature type="transmembrane region" description="Helical" evidence="7">
    <location>
        <begin position="87"/>
        <end position="109"/>
    </location>
</feature>
<organism evidence="9 10">
    <name type="scientific">Pilimelia anulata</name>
    <dbReference type="NCBI Taxonomy" id="53371"/>
    <lineage>
        <taxon>Bacteria</taxon>
        <taxon>Bacillati</taxon>
        <taxon>Actinomycetota</taxon>
        <taxon>Actinomycetes</taxon>
        <taxon>Micromonosporales</taxon>
        <taxon>Micromonosporaceae</taxon>
        <taxon>Pilimelia</taxon>
    </lineage>
</organism>
<dbReference type="InterPro" id="IPR001182">
    <property type="entry name" value="FtsW/RodA"/>
</dbReference>
<dbReference type="PANTHER" id="PTHR30627:SF24">
    <property type="entry name" value="PENICILLIN-BINDING PROTEIN 4B"/>
    <property type="match status" value="1"/>
</dbReference>
<dbReference type="GO" id="GO:0005886">
    <property type="term" value="C:plasma membrane"/>
    <property type="evidence" value="ECO:0007669"/>
    <property type="project" value="TreeGrafter"/>
</dbReference>
<gene>
    <name evidence="9" type="ORF">GCM10010123_41310</name>
</gene>
<dbReference type="RefSeq" id="WP_189171862.1">
    <property type="nucleotide sequence ID" value="NZ_BMQB01000011.1"/>
</dbReference>
<comment type="caution">
    <text evidence="9">The sequence shown here is derived from an EMBL/GenBank/DDBJ whole genome shotgun (WGS) entry which is preliminary data.</text>
</comment>
<evidence type="ECO:0000256" key="2">
    <source>
        <dbReference type="ARBA" id="ARBA00022692"/>
    </source>
</evidence>
<dbReference type="InterPro" id="IPR012338">
    <property type="entry name" value="Beta-lactam/transpept-like"/>
</dbReference>
<dbReference type="GO" id="GO:0071555">
    <property type="term" value="P:cell wall organization"/>
    <property type="evidence" value="ECO:0007669"/>
    <property type="project" value="TreeGrafter"/>
</dbReference>
<feature type="compositionally biased region" description="Low complexity" evidence="6">
    <location>
        <begin position="713"/>
        <end position="727"/>
    </location>
</feature>
<evidence type="ECO:0000313" key="9">
    <source>
        <dbReference type="EMBL" id="GGK07203.1"/>
    </source>
</evidence>
<comment type="subcellular location">
    <subcellularLocation>
        <location evidence="1">Membrane</location>
        <topology evidence="1">Multi-pass membrane protein</topology>
    </subcellularLocation>
</comment>
<evidence type="ECO:0000256" key="1">
    <source>
        <dbReference type="ARBA" id="ARBA00004141"/>
    </source>
</evidence>
<sequence length="1101" mass="110850">MAAGFWLSRSVDTLWLVFVAGSVGALVAGARGLLRRRGAPAGPALGAVLAAAVLFEVGALLTVRLAVVPDPGTPFAGGLSGDALATGRGALAFPLLGVAAVLGLARLPGRGAAAARLRAAGRRLAGLVDTRWRAAALVGLAAVVALPFLLPLGGESVGSARLTVLGVATPEYGKLLFIAALAVVVGYHSHRYAAIGVRVRGGERWRVWVARQWRANRFALYPLLLFFLVAVASGLRQDFGTLVSACAATVGVIAGAIRANAARMAALHTGPLRFGLQWRDRLGGYWSFLRGGRILLIPAVTGLLVALGLIDYIGERITVWRDPWAFRWDSGCAPAPAAGAAADGTVACLRSLAADAESERSQVARALAAIADGGLWGRGLRDTASGAVPAGSTDFVLAVAWNKLGGLVVLAVTVLVLLLGAALLRAARPADHATRGAPSGAELFAAGVAAMVVGQYLFVLAATLNLLPHSGVPAPLLSRGGQGTLAILLAVAAVVALAPPGAPAPPPPGRFAAWSGVAVGAAAAALLVAVATVLPYRAPLPAGGLPAAYDEHRPACPARAADRDGLTSPQPAARGCSTDLIALNRTAVEVRFGGRAGLRQVRPDGEWALAGPPPGGLELADLAGLVRVGPAHIGVLERSYPRVVAGTAGSDLARRLAPPAATGPDGWLDLTIDPALQHAIAAELRRPAPGATGPLAGGVVAVDARTGHVLASASAPGDPAAPPAAAGAAGGATNERPYYGRLGPDGTPDGTRPDERCRRRDGDRARQVDCWRWDAVTPPAGTDAATAELRRWVDGDPAVALPEPGVNRALGKWYGLGSVFKVVIAAEYLSEPGTAEDDALPAPTAITLAPGRTITNAGGGPCTGAAGGRITLARALATSCNTAFVALARRLGWARVAARAGAFGLHVGACADVPPWANGPLVGGVASCVPADSDGVSIGNDALGGGAVQGTPLAVATVLAAVANGGRAVQPTLVTAAATPDRGRPAAAAPPRTNAALPAPAAARLRAALAGTAVDGTARGLAARVGAPLWVKTGTHEVVPAGQPLPAGEFVRQHAWLAGFVDTARGPVAFAAVAETRDEAAGAARVRRLAEVIGTTLGRAR</sequence>
<keyword evidence="4 7" id="KW-1133">Transmembrane helix</keyword>
<evidence type="ECO:0000256" key="4">
    <source>
        <dbReference type="ARBA" id="ARBA00022989"/>
    </source>
</evidence>
<dbReference type="Gene3D" id="3.40.710.10">
    <property type="entry name" value="DD-peptidase/beta-lactamase superfamily"/>
    <property type="match status" value="1"/>
</dbReference>